<name>A0A1B4V7K1_9GAMM</name>
<gene>
    <name evidence="2" type="ORF">SVA_2952</name>
</gene>
<protein>
    <recommendedName>
        <fullName evidence="1">NTF2 fold domain-containing protein</fullName>
    </recommendedName>
</protein>
<dbReference type="AlphaFoldDB" id="A0A1B4V7K1"/>
<proteinExistence type="predicted"/>
<reference evidence="2 3" key="1">
    <citation type="submission" date="2015-08" db="EMBL/GenBank/DDBJ databases">
        <title>Complete genome sequence of Sulfurifustis variabilis.</title>
        <authorList>
            <person name="Miura A."/>
            <person name="Kojima H."/>
            <person name="Fukui M."/>
        </authorList>
    </citation>
    <scope>NUCLEOTIDE SEQUENCE [LARGE SCALE GENOMIC DNA]</scope>
    <source>
        <strain evidence="3">skN76</strain>
    </source>
</reference>
<keyword evidence="3" id="KW-1185">Reference proteome</keyword>
<dbReference type="InterPro" id="IPR028921">
    <property type="entry name" value="NTF2_fold_dom"/>
</dbReference>
<evidence type="ECO:0000313" key="3">
    <source>
        <dbReference type="Proteomes" id="UP000218899"/>
    </source>
</evidence>
<evidence type="ECO:0000259" key="1">
    <source>
        <dbReference type="Pfam" id="PF15631"/>
    </source>
</evidence>
<dbReference type="Pfam" id="PF15631">
    <property type="entry name" value="Imm-NTF2-2"/>
    <property type="match status" value="1"/>
</dbReference>
<organism evidence="2 3">
    <name type="scientific">Sulfurifustis variabilis</name>
    <dbReference type="NCBI Taxonomy" id="1675686"/>
    <lineage>
        <taxon>Bacteria</taxon>
        <taxon>Pseudomonadati</taxon>
        <taxon>Pseudomonadota</taxon>
        <taxon>Gammaproteobacteria</taxon>
        <taxon>Acidiferrobacterales</taxon>
        <taxon>Acidiferrobacteraceae</taxon>
        <taxon>Sulfurifustis</taxon>
    </lineage>
</organism>
<sequence>MALVAVSIAGETKHNVSPKDGLVPNAETAIKIAEAVWLPIYGDGIFKKKPFKARLAGDIWVVEGTLPTEMVGGVPIAEISKKDGKILRVSHGK</sequence>
<feature type="domain" description="NTF2 fold" evidence="1">
    <location>
        <begin position="28"/>
        <end position="93"/>
    </location>
</feature>
<dbReference type="Proteomes" id="UP000218899">
    <property type="component" value="Chromosome"/>
</dbReference>
<dbReference type="EMBL" id="AP014936">
    <property type="protein sequence ID" value="BAU49500.1"/>
    <property type="molecule type" value="Genomic_DNA"/>
</dbReference>
<accession>A0A1B4V7K1</accession>
<evidence type="ECO:0000313" key="2">
    <source>
        <dbReference type="EMBL" id="BAU49500.1"/>
    </source>
</evidence>
<dbReference type="KEGG" id="sva:SVA_2952"/>